<protein>
    <submittedName>
        <fullName evidence="1">Uncharacterized protein</fullName>
    </submittedName>
</protein>
<dbReference type="EMBL" id="CM055098">
    <property type="protein sequence ID" value="KAJ7549794.1"/>
    <property type="molecule type" value="Genomic_DNA"/>
</dbReference>
<comment type="caution">
    <text evidence="1">The sequence shown here is derived from an EMBL/GenBank/DDBJ whole genome shotgun (WGS) entry which is preliminary data.</text>
</comment>
<reference evidence="2" key="1">
    <citation type="journal article" date="2024" name="Proc. Natl. Acad. Sci. U.S.A.">
        <title>Extraordinary preservation of gene collinearity over three hundred million years revealed in homosporous lycophytes.</title>
        <authorList>
            <person name="Li C."/>
            <person name="Wickell D."/>
            <person name="Kuo L.Y."/>
            <person name="Chen X."/>
            <person name="Nie B."/>
            <person name="Liao X."/>
            <person name="Peng D."/>
            <person name="Ji J."/>
            <person name="Jenkins J."/>
            <person name="Williams M."/>
            <person name="Shu S."/>
            <person name="Plott C."/>
            <person name="Barry K."/>
            <person name="Rajasekar S."/>
            <person name="Grimwood J."/>
            <person name="Han X."/>
            <person name="Sun S."/>
            <person name="Hou Z."/>
            <person name="He W."/>
            <person name="Dai G."/>
            <person name="Sun C."/>
            <person name="Schmutz J."/>
            <person name="Leebens-Mack J.H."/>
            <person name="Li F.W."/>
            <person name="Wang L."/>
        </authorList>
    </citation>
    <scope>NUCLEOTIDE SEQUENCE [LARGE SCALE GENOMIC DNA]</scope>
    <source>
        <strain evidence="2">cv. PW_Plant_1</strain>
    </source>
</reference>
<accession>A0ACC2D670</accession>
<proteinExistence type="predicted"/>
<keyword evidence="2" id="KW-1185">Reference proteome</keyword>
<name>A0ACC2D670_DIPCM</name>
<evidence type="ECO:0000313" key="1">
    <source>
        <dbReference type="EMBL" id="KAJ7549794.1"/>
    </source>
</evidence>
<sequence length="683" mass="74281">MVALTGFTLETALLSLPSTIVSRSTGCHLLAKHYQPASLASFPTQKLPTYAFTFCNSASVSVGMLHVQARASNSGDLTINENEASSSNMNGADILAPIGEPSLLSSKAEASSSPSQAETPESAVSASVIRNNLSPAVEESKQQGTSQESKANTSNLQRASSSTKDDLAFLPRKLNQLSERGSGQKSSRIQNAFERAAAYKTRQSSGGSGDIVSREAKKESSIPPKNQGMGFVNEKSQVSVSSVSNRKALSSSGDLYASKESQALSFSAQGNSEMPAPEDDRSSYSNRDNTPKQEGSSLQNFQSGKPDEDLISQDRSKSSQAAALSAFRKAKAYKQQTEEMVSALREGLDDLKETASNGQEENFVEVEIITRDGVIKRRASKPGKTYMNVKEFKKSGMDFVGLDFAEKKKKPGLPAGLSAGVTAPPSKGLPEVEIITRDAGESVNQMDGSSDDLYKPKVATWGVFPRPANISKTYGGGRTIKPGEQLETDDEKKAREAKTQQLLADYRRKLGLDVDPVIKANCEKIMKQGNSLMDSGKLREALGCFEDIMQQITFKSELHGLAALQGAVCLDSLNRADEAKLMYEKLTSHPDQAVKKRARQLLFSFQAMEKLKFSGTNDWDASAYRKYFDAFSVGYNSYNSMYKPPKLDIVEDFDFDFGQIWPYAIFLSFPLVLVFILVLAKSS</sequence>
<gene>
    <name evidence="1" type="ORF">O6H91_07G069600</name>
</gene>
<organism evidence="1 2">
    <name type="scientific">Diphasiastrum complanatum</name>
    <name type="common">Issler's clubmoss</name>
    <name type="synonym">Lycopodium complanatum</name>
    <dbReference type="NCBI Taxonomy" id="34168"/>
    <lineage>
        <taxon>Eukaryota</taxon>
        <taxon>Viridiplantae</taxon>
        <taxon>Streptophyta</taxon>
        <taxon>Embryophyta</taxon>
        <taxon>Tracheophyta</taxon>
        <taxon>Lycopodiopsida</taxon>
        <taxon>Lycopodiales</taxon>
        <taxon>Lycopodiaceae</taxon>
        <taxon>Lycopodioideae</taxon>
        <taxon>Diphasiastrum</taxon>
    </lineage>
</organism>
<evidence type="ECO:0000313" key="2">
    <source>
        <dbReference type="Proteomes" id="UP001162992"/>
    </source>
</evidence>
<dbReference type="Proteomes" id="UP001162992">
    <property type="component" value="Chromosome 7"/>
</dbReference>